<gene>
    <name evidence="2" type="ORF">HAV22_14390</name>
</gene>
<evidence type="ECO:0008006" key="4">
    <source>
        <dbReference type="Google" id="ProtNLM"/>
    </source>
</evidence>
<name>A0ABX0PEC6_9BURK</name>
<reference evidence="2 3" key="1">
    <citation type="submission" date="2020-03" db="EMBL/GenBank/DDBJ databases">
        <title>Genome sequence of strain Massilia sp. TW-1.</title>
        <authorList>
            <person name="Chaudhary D.K."/>
        </authorList>
    </citation>
    <scope>NUCLEOTIDE SEQUENCE [LARGE SCALE GENOMIC DNA]</scope>
    <source>
        <strain evidence="2 3">TW-1</strain>
    </source>
</reference>
<dbReference type="EMBL" id="JAAQOM010000008">
    <property type="protein sequence ID" value="NIA54823.1"/>
    <property type="molecule type" value="Genomic_DNA"/>
</dbReference>
<keyword evidence="1" id="KW-0732">Signal</keyword>
<evidence type="ECO:0000313" key="3">
    <source>
        <dbReference type="Proteomes" id="UP000716322"/>
    </source>
</evidence>
<accession>A0ABX0PEC6</accession>
<evidence type="ECO:0000256" key="1">
    <source>
        <dbReference type="SAM" id="SignalP"/>
    </source>
</evidence>
<protein>
    <recommendedName>
        <fullName evidence="4">TraB/GumN family protein</fullName>
    </recommendedName>
</protein>
<dbReference type="Proteomes" id="UP000716322">
    <property type="component" value="Unassembled WGS sequence"/>
</dbReference>
<evidence type="ECO:0000313" key="2">
    <source>
        <dbReference type="EMBL" id="NIA54823.1"/>
    </source>
</evidence>
<dbReference type="RefSeq" id="WP_166859774.1">
    <property type="nucleotide sequence ID" value="NZ_JAAQOM010000008.1"/>
</dbReference>
<feature type="chain" id="PRO_5045106520" description="TraB/GumN family protein" evidence="1">
    <location>
        <begin position="25"/>
        <end position="336"/>
    </location>
</feature>
<sequence>MTTARFLARLLPCLLALSMGAASAAPAAAPRLWKATRTAPEHGTTVLYVLAATSVGLPAEFDGYYTRAVLPALRASSTLSVEGVGDGAEAPSDFDANPGCDLRQLDEAGIARLNDVRQRILTLTLQADMARRDALDVKALAQAPDPDTQARSWARLIEMSDEFTLLQFARDQAAALAAGHKAEGAAADAPRGNVAAALIRARPDVAVHDIDDRTGMMRAYCASGPRRTLLLQDVVDNAAEPAARAIPRLTHDFDALLRNRAPAAGGPFARLAPLDAGLVCARNHGWIRRMNALADGGTHFYVVPVRNLFAARHDAADCGGLLADLEQAGFTVAPVK</sequence>
<proteinExistence type="predicted"/>
<keyword evidence="3" id="KW-1185">Reference proteome</keyword>
<feature type="signal peptide" evidence="1">
    <location>
        <begin position="1"/>
        <end position="24"/>
    </location>
</feature>
<comment type="caution">
    <text evidence="2">The sequence shown here is derived from an EMBL/GenBank/DDBJ whole genome shotgun (WGS) entry which is preliminary data.</text>
</comment>
<organism evidence="2 3">
    <name type="scientific">Telluria antibiotica</name>
    <dbReference type="NCBI Taxonomy" id="2717319"/>
    <lineage>
        <taxon>Bacteria</taxon>
        <taxon>Pseudomonadati</taxon>
        <taxon>Pseudomonadota</taxon>
        <taxon>Betaproteobacteria</taxon>
        <taxon>Burkholderiales</taxon>
        <taxon>Oxalobacteraceae</taxon>
        <taxon>Telluria group</taxon>
        <taxon>Telluria</taxon>
    </lineage>
</organism>